<keyword evidence="7" id="KW-1185">Reference proteome</keyword>
<dbReference type="SUPFAM" id="SSF158235">
    <property type="entry name" value="SOCS box-like"/>
    <property type="match status" value="1"/>
</dbReference>
<gene>
    <name evidence="6" type="ORF">ACEWY4_001885</name>
</gene>
<keyword evidence="2" id="KW-0677">Repeat</keyword>
<sequence>MEALDQMDEDQLIEYAIRLSIQDTKFPLLRSVESIYTASDEKIRILKAIEEGDVFALKGLSRFTFAYKERDSGGWLPMHVAAVQPLVQILQTVLIASHELTMEEKTADGDTPLILAAKAGFVENVNLLLQHGASPHNTNDNNETALLLAVRNSSYDMVQTLIMGGAFVEQVCLKSWTATHEAAKVGCCDILMLLLRHGGKVNGRDGHGVTPLGVAAEYAHPAILQILIANGGDATAQAANGDSILYDAAGSGNLDCINLLLEHGANPNVHSMCSQLPIHRAAYEGHYLALKTLIPITTKRAIRIAGMSPVHSAADGGHNDCLELLIKSGFDVNLVLEEFISDNYGDMRRSALYFSVSNGDVTCTETLLRAGARPDQDPLRCFLVAVRAKHYELVRMLLKYGADVNCYFKRLCDTRFPTALQFCLKDEMMMRLLLNNGFDAESCFYCDHREGWLQASIWKEVHTMLYSYYGGSAKLPFCDFVGVSSMAHSAGPAVRILLDYVQHVPLCHKLQAILERQKEWPEICHILRNPRSLQHQCRLLIRKHMTPSRLSDPDFMETVPFPPTLKNYLVYREYDIYGNM</sequence>
<evidence type="ECO:0000259" key="5">
    <source>
        <dbReference type="PROSITE" id="PS50225"/>
    </source>
</evidence>
<proteinExistence type="predicted"/>
<dbReference type="PRINTS" id="PR01415">
    <property type="entry name" value="ANKYRIN"/>
</dbReference>
<dbReference type="SMART" id="SM00248">
    <property type="entry name" value="ANK"/>
    <property type="match status" value="10"/>
</dbReference>
<dbReference type="Pfam" id="PF00023">
    <property type="entry name" value="Ank"/>
    <property type="match status" value="1"/>
</dbReference>
<dbReference type="PANTHER" id="PTHR24198:SF187">
    <property type="entry name" value="ANKYRIN REPEAT AND SOCS BOX CONTAINING 15"/>
    <property type="match status" value="1"/>
</dbReference>
<feature type="repeat" description="ANK" evidence="4">
    <location>
        <begin position="305"/>
        <end position="337"/>
    </location>
</feature>
<dbReference type="PROSITE" id="PS50088">
    <property type="entry name" value="ANK_REPEAT"/>
    <property type="match status" value="5"/>
</dbReference>
<keyword evidence="3 4" id="KW-0040">ANK repeat</keyword>
<evidence type="ECO:0000313" key="6">
    <source>
        <dbReference type="EMBL" id="KAL2102717.1"/>
    </source>
</evidence>
<evidence type="ECO:0000256" key="4">
    <source>
        <dbReference type="PROSITE-ProRule" id="PRU00023"/>
    </source>
</evidence>
<feature type="repeat" description="ANK" evidence="4">
    <location>
        <begin position="207"/>
        <end position="239"/>
    </location>
</feature>
<comment type="pathway">
    <text evidence="1">Protein modification; protein ubiquitination.</text>
</comment>
<evidence type="ECO:0000256" key="3">
    <source>
        <dbReference type="ARBA" id="ARBA00023043"/>
    </source>
</evidence>
<dbReference type="InterPro" id="IPR036036">
    <property type="entry name" value="SOCS_box-like_dom_sf"/>
</dbReference>
<dbReference type="InterPro" id="IPR002110">
    <property type="entry name" value="Ankyrin_rpt"/>
</dbReference>
<reference evidence="6 7" key="1">
    <citation type="submission" date="2024-09" db="EMBL/GenBank/DDBJ databases">
        <title>A chromosome-level genome assembly of Gray's grenadier anchovy, Coilia grayii.</title>
        <authorList>
            <person name="Fu Z."/>
        </authorList>
    </citation>
    <scope>NUCLEOTIDE SEQUENCE [LARGE SCALE GENOMIC DNA]</scope>
    <source>
        <strain evidence="6">G4</strain>
        <tissue evidence="6">Muscle</tissue>
    </source>
</reference>
<dbReference type="AlphaFoldDB" id="A0ABD1KU89"/>
<feature type="domain" description="SOCS box" evidence="5">
    <location>
        <begin position="528"/>
        <end position="575"/>
    </location>
</feature>
<evidence type="ECO:0000256" key="2">
    <source>
        <dbReference type="ARBA" id="ARBA00022737"/>
    </source>
</evidence>
<dbReference type="Proteomes" id="UP001591681">
    <property type="component" value="Unassembled WGS sequence"/>
</dbReference>
<feature type="repeat" description="ANK" evidence="4">
    <location>
        <begin position="174"/>
        <end position="206"/>
    </location>
</feature>
<feature type="repeat" description="ANK" evidence="4">
    <location>
        <begin position="240"/>
        <end position="272"/>
    </location>
</feature>
<organism evidence="6 7">
    <name type="scientific">Coilia grayii</name>
    <name type="common">Gray's grenadier anchovy</name>
    <dbReference type="NCBI Taxonomy" id="363190"/>
    <lineage>
        <taxon>Eukaryota</taxon>
        <taxon>Metazoa</taxon>
        <taxon>Chordata</taxon>
        <taxon>Craniata</taxon>
        <taxon>Vertebrata</taxon>
        <taxon>Euteleostomi</taxon>
        <taxon>Actinopterygii</taxon>
        <taxon>Neopterygii</taxon>
        <taxon>Teleostei</taxon>
        <taxon>Clupei</taxon>
        <taxon>Clupeiformes</taxon>
        <taxon>Clupeoidei</taxon>
        <taxon>Engraulidae</taxon>
        <taxon>Coilinae</taxon>
        <taxon>Coilia</taxon>
    </lineage>
</organism>
<evidence type="ECO:0000256" key="1">
    <source>
        <dbReference type="ARBA" id="ARBA00004906"/>
    </source>
</evidence>
<name>A0ABD1KU89_9TELE</name>
<dbReference type="SMART" id="SM00969">
    <property type="entry name" value="SOCS_box"/>
    <property type="match status" value="1"/>
</dbReference>
<dbReference type="EMBL" id="JBHFQA010000002">
    <property type="protein sequence ID" value="KAL2102717.1"/>
    <property type="molecule type" value="Genomic_DNA"/>
</dbReference>
<dbReference type="PROSITE" id="PS50297">
    <property type="entry name" value="ANK_REP_REGION"/>
    <property type="match status" value="4"/>
</dbReference>
<comment type="caution">
    <text evidence="6">The sequence shown here is derived from an EMBL/GenBank/DDBJ whole genome shotgun (WGS) entry which is preliminary data.</text>
</comment>
<dbReference type="Pfam" id="PF12796">
    <property type="entry name" value="Ank_2"/>
    <property type="match status" value="3"/>
</dbReference>
<dbReference type="SUPFAM" id="SSF48403">
    <property type="entry name" value="Ankyrin repeat"/>
    <property type="match status" value="1"/>
</dbReference>
<dbReference type="PROSITE" id="PS50225">
    <property type="entry name" value="SOCS"/>
    <property type="match status" value="1"/>
</dbReference>
<evidence type="ECO:0000313" key="7">
    <source>
        <dbReference type="Proteomes" id="UP001591681"/>
    </source>
</evidence>
<accession>A0ABD1KU89</accession>
<dbReference type="InterPro" id="IPR036770">
    <property type="entry name" value="Ankyrin_rpt-contain_sf"/>
</dbReference>
<dbReference type="Pfam" id="PF07525">
    <property type="entry name" value="SOCS_box"/>
    <property type="match status" value="1"/>
</dbReference>
<dbReference type="PANTHER" id="PTHR24198">
    <property type="entry name" value="ANKYRIN REPEAT AND PROTEIN KINASE DOMAIN-CONTAINING PROTEIN"/>
    <property type="match status" value="1"/>
</dbReference>
<dbReference type="InterPro" id="IPR001496">
    <property type="entry name" value="SOCS_box"/>
</dbReference>
<dbReference type="Gene3D" id="1.10.750.20">
    <property type="entry name" value="SOCS box"/>
    <property type="match status" value="1"/>
</dbReference>
<protein>
    <recommendedName>
        <fullName evidence="5">SOCS box domain-containing protein</fullName>
    </recommendedName>
</protein>
<dbReference type="Gene3D" id="1.25.40.20">
    <property type="entry name" value="Ankyrin repeat-containing domain"/>
    <property type="match status" value="3"/>
</dbReference>
<feature type="repeat" description="ANK" evidence="4">
    <location>
        <begin position="108"/>
        <end position="140"/>
    </location>
</feature>